<evidence type="ECO:0000259" key="9">
    <source>
        <dbReference type="Pfam" id="PF00137"/>
    </source>
</evidence>
<dbReference type="PRINTS" id="PR00122">
    <property type="entry name" value="VACATPASE"/>
</dbReference>
<feature type="transmembrane region" description="Helical" evidence="8">
    <location>
        <begin position="54"/>
        <end position="76"/>
    </location>
</feature>
<dbReference type="Pfam" id="PF00137">
    <property type="entry name" value="ATP-synt_C"/>
    <property type="match status" value="1"/>
</dbReference>
<feature type="transmembrane region" description="Helical" evidence="8">
    <location>
        <begin position="97"/>
        <end position="120"/>
    </location>
</feature>
<dbReference type="AlphaFoldDB" id="A0A523B821"/>
<dbReference type="CDD" id="cd18120">
    <property type="entry name" value="ATP-synt_Vo_Ao_c"/>
    <property type="match status" value="1"/>
</dbReference>
<dbReference type="SUPFAM" id="SSF81333">
    <property type="entry name" value="F1F0 ATP synthase subunit C"/>
    <property type="match status" value="1"/>
</dbReference>
<evidence type="ECO:0000256" key="7">
    <source>
        <dbReference type="ARBA" id="ARBA00023136"/>
    </source>
</evidence>
<evidence type="ECO:0000256" key="5">
    <source>
        <dbReference type="ARBA" id="ARBA00022989"/>
    </source>
</evidence>
<keyword evidence="7 8" id="KW-0472">Membrane</keyword>
<dbReference type="InterPro" id="IPR002379">
    <property type="entry name" value="ATPase_proteolipid_c-like_dom"/>
</dbReference>
<evidence type="ECO:0000256" key="2">
    <source>
        <dbReference type="ARBA" id="ARBA00007296"/>
    </source>
</evidence>
<feature type="transmembrane region" description="Helical" evidence="8">
    <location>
        <begin position="12"/>
        <end position="34"/>
    </location>
</feature>
<proteinExistence type="inferred from homology"/>
<gene>
    <name evidence="10" type="ORF">DSO08_06215</name>
</gene>
<keyword evidence="6 8" id="KW-0406">Ion transport</keyword>
<keyword evidence="4 8" id="KW-0812">Transmembrane</keyword>
<evidence type="ECO:0000256" key="4">
    <source>
        <dbReference type="ARBA" id="ARBA00022692"/>
    </source>
</evidence>
<evidence type="ECO:0000313" key="11">
    <source>
        <dbReference type="Proteomes" id="UP000315399"/>
    </source>
</evidence>
<comment type="subcellular location">
    <subcellularLocation>
        <location evidence="1">Membrane</location>
        <topology evidence="1">Multi-pass membrane protein</topology>
    </subcellularLocation>
</comment>
<dbReference type="InterPro" id="IPR000245">
    <property type="entry name" value="ATPase_proteolipid_csu"/>
</dbReference>
<sequence length="124" mass="12695">MKLSTLPPKKRIQFFWASVLVATILMISVAGVVVNAAASQTASAEVTSTASQDVSMLALSSALAVGLCGLAAGIALAKSGSAAIAALAEKPETFFKAFLVVTLCEAVAIYGLVMAVLLWLRIPV</sequence>
<evidence type="ECO:0000256" key="3">
    <source>
        <dbReference type="ARBA" id="ARBA00022448"/>
    </source>
</evidence>
<evidence type="ECO:0000256" key="1">
    <source>
        <dbReference type="ARBA" id="ARBA00004141"/>
    </source>
</evidence>
<dbReference type="GO" id="GO:0046961">
    <property type="term" value="F:proton-transporting ATPase activity, rotational mechanism"/>
    <property type="evidence" value="ECO:0007669"/>
    <property type="project" value="InterPro"/>
</dbReference>
<dbReference type="Gene3D" id="1.20.120.610">
    <property type="entry name" value="lithium bound rotor ring of v- atpase"/>
    <property type="match status" value="1"/>
</dbReference>
<protein>
    <recommendedName>
        <fullName evidence="9">V-ATPase proteolipid subunit C-like domain-containing protein</fullName>
    </recommendedName>
</protein>
<dbReference type="GO" id="GO:0033179">
    <property type="term" value="C:proton-transporting V-type ATPase, V0 domain"/>
    <property type="evidence" value="ECO:0007669"/>
    <property type="project" value="InterPro"/>
</dbReference>
<keyword evidence="5 8" id="KW-1133">Transmembrane helix</keyword>
<keyword evidence="3 8" id="KW-0813">Transport</keyword>
<name>A0A523B821_9CREN</name>
<organism evidence="10 11">
    <name type="scientific">Thermoproteota archaeon</name>
    <dbReference type="NCBI Taxonomy" id="2056631"/>
    <lineage>
        <taxon>Archaea</taxon>
        <taxon>Thermoproteota</taxon>
    </lineage>
</organism>
<comment type="similarity">
    <text evidence="2 8">Belongs to the V-ATPase proteolipid subunit family.</text>
</comment>
<reference evidence="10 11" key="1">
    <citation type="journal article" date="2019" name="Nat. Microbiol.">
        <title>Expanding anaerobic alkane metabolism in the domain of Archaea.</title>
        <authorList>
            <person name="Wang Y."/>
            <person name="Wegener G."/>
            <person name="Hou J."/>
            <person name="Wang F."/>
            <person name="Xiao X."/>
        </authorList>
    </citation>
    <scope>NUCLEOTIDE SEQUENCE [LARGE SCALE GENOMIC DNA]</scope>
    <source>
        <strain evidence="10">WYZ-LMO10</strain>
    </source>
</reference>
<comment type="caution">
    <text evidence="10">The sequence shown here is derived from an EMBL/GenBank/DDBJ whole genome shotgun (WGS) entry which is preliminary data.</text>
</comment>
<dbReference type="Proteomes" id="UP000315399">
    <property type="component" value="Unassembled WGS sequence"/>
</dbReference>
<evidence type="ECO:0000256" key="6">
    <source>
        <dbReference type="ARBA" id="ARBA00023065"/>
    </source>
</evidence>
<evidence type="ECO:0000256" key="8">
    <source>
        <dbReference type="RuleBase" id="RU363060"/>
    </source>
</evidence>
<feature type="domain" description="V-ATPase proteolipid subunit C-like" evidence="9">
    <location>
        <begin position="60"/>
        <end position="118"/>
    </location>
</feature>
<dbReference type="EMBL" id="QNVH01000091">
    <property type="protein sequence ID" value="TDA36994.1"/>
    <property type="molecule type" value="Genomic_DNA"/>
</dbReference>
<dbReference type="InterPro" id="IPR035921">
    <property type="entry name" value="F/V-ATP_Csub_sf"/>
</dbReference>
<accession>A0A523B821</accession>
<evidence type="ECO:0000313" key="10">
    <source>
        <dbReference type="EMBL" id="TDA36994.1"/>
    </source>
</evidence>